<comment type="subcellular location">
    <subcellularLocation>
        <location evidence="1">Membrane</location>
        <topology evidence="1">Multi-pass membrane protein</topology>
    </subcellularLocation>
</comment>
<organism evidence="12 13">
    <name type="scientific">Flavimaribacter sediminis</name>
    <dbReference type="NCBI Taxonomy" id="2865987"/>
    <lineage>
        <taxon>Bacteria</taxon>
        <taxon>Pseudomonadati</taxon>
        <taxon>Pseudomonadota</taxon>
        <taxon>Alphaproteobacteria</taxon>
        <taxon>Hyphomicrobiales</taxon>
        <taxon>Rhizobiaceae</taxon>
        <taxon>Flavimaribacter</taxon>
    </lineage>
</organism>
<gene>
    <name evidence="12" type="ORF">K1W69_22925</name>
</gene>
<keyword evidence="9" id="KW-0564">Palmitate</keyword>
<evidence type="ECO:0000256" key="6">
    <source>
        <dbReference type="ARBA" id="ARBA00022729"/>
    </source>
</evidence>
<comment type="caution">
    <text evidence="12">The sequence shown here is derived from an EMBL/GenBank/DDBJ whole genome shotgun (WGS) entry which is preliminary data.</text>
</comment>
<evidence type="ECO:0000256" key="10">
    <source>
        <dbReference type="ARBA" id="ARBA00023288"/>
    </source>
</evidence>
<keyword evidence="10" id="KW-0449">Lipoprotein</keyword>
<evidence type="ECO:0000313" key="12">
    <source>
        <dbReference type="EMBL" id="MBW8640066.1"/>
    </source>
</evidence>
<keyword evidence="8 11" id="KW-0472">Membrane</keyword>
<evidence type="ECO:0000313" key="13">
    <source>
        <dbReference type="Proteomes" id="UP001196509"/>
    </source>
</evidence>
<dbReference type="AlphaFoldDB" id="A0AAE2ZSE6"/>
<evidence type="ECO:0000256" key="9">
    <source>
        <dbReference type="ARBA" id="ARBA00023139"/>
    </source>
</evidence>
<proteinExistence type="inferred from homology"/>
<keyword evidence="4" id="KW-1003">Cell membrane</keyword>
<sequence>MSMAPSIPMFGSFFPAWLLCLLGAVVLTMILRGLFVAVGLDDVLRWKVAVYVSMMLIVNYIILSLVFNS</sequence>
<keyword evidence="5 11" id="KW-0812">Transmembrane</keyword>
<evidence type="ECO:0000256" key="4">
    <source>
        <dbReference type="ARBA" id="ARBA00022475"/>
    </source>
</evidence>
<evidence type="ECO:0000256" key="5">
    <source>
        <dbReference type="ARBA" id="ARBA00022692"/>
    </source>
</evidence>
<evidence type="ECO:0000256" key="7">
    <source>
        <dbReference type="ARBA" id="ARBA00022989"/>
    </source>
</evidence>
<dbReference type="InterPro" id="IPR031381">
    <property type="entry name" value="YtcA"/>
</dbReference>
<evidence type="ECO:0000256" key="1">
    <source>
        <dbReference type="ARBA" id="ARBA00004141"/>
    </source>
</evidence>
<keyword evidence="7 11" id="KW-1133">Transmembrane helix</keyword>
<dbReference type="EMBL" id="JAICBX010000005">
    <property type="protein sequence ID" value="MBW8640066.1"/>
    <property type="molecule type" value="Genomic_DNA"/>
</dbReference>
<evidence type="ECO:0000256" key="11">
    <source>
        <dbReference type="SAM" id="Phobius"/>
    </source>
</evidence>
<evidence type="ECO:0000256" key="2">
    <source>
        <dbReference type="ARBA" id="ARBA00008208"/>
    </source>
</evidence>
<accession>A0AAE2ZSE6</accession>
<keyword evidence="6" id="KW-0732">Signal</keyword>
<comment type="similarity">
    <text evidence="2">Belongs to the YtcA family.</text>
</comment>
<keyword evidence="13" id="KW-1185">Reference proteome</keyword>
<dbReference type="Pfam" id="PF17090">
    <property type="entry name" value="Ytca"/>
    <property type="match status" value="1"/>
</dbReference>
<reference evidence="12" key="1">
    <citation type="submission" date="2021-08" db="EMBL/GenBank/DDBJ databases">
        <title>Hoeflea bacterium WL0058 sp. nov., isolated from the sediment.</title>
        <authorList>
            <person name="Wang L."/>
            <person name="Zhang D."/>
        </authorList>
    </citation>
    <scope>NUCLEOTIDE SEQUENCE</scope>
    <source>
        <strain evidence="12">WL0058</strain>
    </source>
</reference>
<dbReference type="Proteomes" id="UP001196509">
    <property type="component" value="Unassembled WGS sequence"/>
</dbReference>
<name>A0AAE2ZSE6_9HYPH</name>
<evidence type="ECO:0000256" key="3">
    <source>
        <dbReference type="ARBA" id="ARBA00021237"/>
    </source>
</evidence>
<evidence type="ECO:0000256" key="8">
    <source>
        <dbReference type="ARBA" id="ARBA00023136"/>
    </source>
</evidence>
<dbReference type="RefSeq" id="WP_220230785.1">
    <property type="nucleotide sequence ID" value="NZ_JAICBX010000005.1"/>
</dbReference>
<feature type="transmembrane region" description="Helical" evidence="11">
    <location>
        <begin position="48"/>
        <end position="67"/>
    </location>
</feature>
<protein>
    <recommendedName>
        <fullName evidence="3">Uncharacterized protein YtcA</fullName>
    </recommendedName>
</protein>
<dbReference type="GO" id="GO:0016020">
    <property type="term" value="C:membrane"/>
    <property type="evidence" value="ECO:0007669"/>
    <property type="project" value="UniProtKB-SubCell"/>
</dbReference>